<reference evidence="2 4" key="1">
    <citation type="journal article" date="2019" name="Nat. Med.">
        <title>A library of human gut bacterial isolates paired with longitudinal multiomics data enables mechanistic microbiome research.</title>
        <authorList>
            <person name="Poyet M."/>
            <person name="Groussin M."/>
            <person name="Gibbons S.M."/>
            <person name="Avila-Pacheco J."/>
            <person name="Jiang X."/>
            <person name="Kearney S.M."/>
            <person name="Perrotta A.R."/>
            <person name="Berdy B."/>
            <person name="Zhao S."/>
            <person name="Lieberman T.D."/>
            <person name="Swanson P.K."/>
            <person name="Smith M."/>
            <person name="Roesemann S."/>
            <person name="Alexander J.E."/>
            <person name="Rich S.A."/>
            <person name="Livny J."/>
            <person name="Vlamakis H."/>
            <person name="Clish C."/>
            <person name="Bullock K."/>
            <person name="Deik A."/>
            <person name="Scott J."/>
            <person name="Pierce K.A."/>
            <person name="Xavier R.J."/>
            <person name="Alm E.J."/>
        </authorList>
    </citation>
    <scope>NUCLEOTIDE SEQUENCE [LARGE SCALE GENOMIC DNA]</scope>
    <source>
        <strain evidence="2 4">BIOML-A2</strain>
    </source>
</reference>
<dbReference type="EMBL" id="WDPD01000014">
    <property type="protein sequence ID" value="KAB7459532.1"/>
    <property type="molecule type" value="Genomic_DNA"/>
</dbReference>
<dbReference type="InterPro" id="IPR024414">
    <property type="entry name" value="Uncharacterised_PrgI"/>
</dbReference>
<reference evidence="3" key="2">
    <citation type="submission" date="2019-11" db="EMBL/GenBank/DDBJ databases">
        <authorList>
            <person name="Feng L."/>
        </authorList>
    </citation>
    <scope>NUCLEOTIDE SEQUENCE</scope>
    <source>
        <strain evidence="3">BdentiumLFYP24</strain>
    </source>
</reference>
<dbReference type="Proteomes" id="UP000429211">
    <property type="component" value="Unassembled WGS sequence"/>
</dbReference>
<sequence>MLVMDVPTDINQIDPKQWFGLTGRQFLCVSGVVVCAVGAIVCQFLAPSQVSQAVNQVIIIPIVLLVLVGWFKKSGLPVEDFLVRYWQWRIVLTRKPLIREGEIPHDRHATRRELKIVNEHVEIAPTVQDA</sequence>
<proteinExistence type="predicted"/>
<keyword evidence="1" id="KW-0812">Transmembrane</keyword>
<evidence type="ECO:0000313" key="3">
    <source>
        <dbReference type="EMBL" id="VYT17844.1"/>
    </source>
</evidence>
<dbReference type="Pfam" id="PF12666">
    <property type="entry name" value="PrgI"/>
    <property type="match status" value="1"/>
</dbReference>
<feature type="transmembrane region" description="Helical" evidence="1">
    <location>
        <begin position="26"/>
        <end position="46"/>
    </location>
</feature>
<keyword evidence="1" id="KW-0472">Membrane</keyword>
<keyword evidence="1" id="KW-1133">Transmembrane helix</keyword>
<gene>
    <name evidence="3" type="ORF">BDLFYP24_00409</name>
    <name evidence="2" type="ORF">GBB04_09940</name>
</gene>
<evidence type="ECO:0000313" key="4">
    <source>
        <dbReference type="Proteomes" id="UP000429211"/>
    </source>
</evidence>
<accession>A0A6L9SNW1</accession>
<organism evidence="2 4">
    <name type="scientific">Bifidobacterium dentium</name>
    <dbReference type="NCBI Taxonomy" id="1689"/>
    <lineage>
        <taxon>Bacteria</taxon>
        <taxon>Bacillati</taxon>
        <taxon>Actinomycetota</taxon>
        <taxon>Actinomycetes</taxon>
        <taxon>Bifidobacteriales</taxon>
        <taxon>Bifidobacteriaceae</taxon>
        <taxon>Bifidobacterium</taxon>
    </lineage>
</organism>
<evidence type="ECO:0000313" key="2">
    <source>
        <dbReference type="EMBL" id="KAB7459532.1"/>
    </source>
</evidence>
<dbReference type="EMBL" id="CACRSP010000014">
    <property type="protein sequence ID" value="VYT17844.1"/>
    <property type="molecule type" value="Genomic_DNA"/>
</dbReference>
<evidence type="ECO:0000256" key="1">
    <source>
        <dbReference type="SAM" id="Phobius"/>
    </source>
</evidence>
<dbReference type="AlphaFoldDB" id="A0A6L9SNW1"/>
<feature type="transmembrane region" description="Helical" evidence="1">
    <location>
        <begin position="52"/>
        <end position="71"/>
    </location>
</feature>
<protein>
    <submittedName>
        <fullName evidence="2">PrgI family protein</fullName>
    </submittedName>
</protein>
<name>A0A6L9SNW1_9BIFI</name>
<dbReference type="RefSeq" id="WP_129880180.1">
    <property type="nucleotide sequence ID" value="NZ_CACRSP010000014.1"/>
</dbReference>